<evidence type="ECO:0000313" key="2">
    <source>
        <dbReference type="EMBL" id="VCW68503.1"/>
    </source>
</evidence>
<keyword evidence="3" id="KW-1185">Reference proteome</keyword>
<dbReference type="AlphaFoldDB" id="A0A9X9LHR7"/>
<evidence type="ECO:0000256" key="1">
    <source>
        <dbReference type="SAM" id="MobiDB-lite"/>
    </source>
</evidence>
<dbReference type="Proteomes" id="UP000269945">
    <property type="component" value="Unassembled WGS sequence"/>
</dbReference>
<organism evidence="2 3">
    <name type="scientific">Gulo gulo</name>
    <name type="common">Wolverine</name>
    <name type="synonym">Gluton</name>
    <dbReference type="NCBI Taxonomy" id="48420"/>
    <lineage>
        <taxon>Eukaryota</taxon>
        <taxon>Metazoa</taxon>
        <taxon>Chordata</taxon>
        <taxon>Craniata</taxon>
        <taxon>Vertebrata</taxon>
        <taxon>Euteleostomi</taxon>
        <taxon>Mammalia</taxon>
        <taxon>Eutheria</taxon>
        <taxon>Laurasiatheria</taxon>
        <taxon>Carnivora</taxon>
        <taxon>Caniformia</taxon>
        <taxon>Musteloidea</taxon>
        <taxon>Mustelidae</taxon>
        <taxon>Guloninae</taxon>
        <taxon>Gulo</taxon>
    </lineage>
</organism>
<protein>
    <submittedName>
        <fullName evidence="2">Uncharacterized protein</fullName>
    </submittedName>
</protein>
<feature type="region of interest" description="Disordered" evidence="1">
    <location>
        <begin position="1"/>
        <end position="65"/>
    </location>
</feature>
<evidence type="ECO:0000313" key="3">
    <source>
        <dbReference type="Proteomes" id="UP000269945"/>
    </source>
</evidence>
<reference evidence="2 3" key="1">
    <citation type="submission" date="2018-10" db="EMBL/GenBank/DDBJ databases">
        <authorList>
            <person name="Ekblom R."/>
            <person name="Jareborg N."/>
        </authorList>
    </citation>
    <scope>NUCLEOTIDE SEQUENCE [LARGE SCALE GENOMIC DNA]</scope>
    <source>
        <tissue evidence="2">Muscle</tissue>
    </source>
</reference>
<dbReference type="EMBL" id="CYRY02003947">
    <property type="protein sequence ID" value="VCW68503.1"/>
    <property type="molecule type" value="Genomic_DNA"/>
</dbReference>
<accession>A0A9X9LHR7</accession>
<proteinExistence type="predicted"/>
<gene>
    <name evidence="2" type="ORF">BN2614_LOCUS3</name>
</gene>
<name>A0A9X9LHR7_GULGU</name>
<comment type="caution">
    <text evidence="2">The sequence shown here is derived from an EMBL/GenBank/DDBJ whole genome shotgun (WGS) entry which is preliminary data.</text>
</comment>
<sequence length="89" mass="9705">MRLNADNCHSAQPTASGSLLSSSLHRRYPGASARAPRPWVPGTDGRKGRGASKRTSGSTRSAFWPPRSRVVNPWTTYFISLNLCVSSLF</sequence>